<keyword evidence="3" id="KW-1185">Reference proteome</keyword>
<protein>
    <submittedName>
        <fullName evidence="2">Uncharacterized protein</fullName>
    </submittedName>
</protein>
<feature type="region of interest" description="Disordered" evidence="1">
    <location>
        <begin position="308"/>
        <end position="352"/>
    </location>
</feature>
<feature type="compositionally biased region" description="Basic and acidic residues" evidence="1">
    <location>
        <begin position="308"/>
        <end position="318"/>
    </location>
</feature>
<dbReference type="AlphaFoldDB" id="A0A8T0RC00"/>
<gene>
    <name evidence="2" type="ORF">PVAP13_6KG185730</name>
</gene>
<feature type="region of interest" description="Disordered" evidence="1">
    <location>
        <begin position="241"/>
        <end position="273"/>
    </location>
</feature>
<feature type="non-terminal residue" evidence="2">
    <location>
        <position position="1"/>
    </location>
</feature>
<reference evidence="2" key="1">
    <citation type="submission" date="2020-05" db="EMBL/GenBank/DDBJ databases">
        <title>WGS assembly of Panicum virgatum.</title>
        <authorList>
            <person name="Lovell J.T."/>
            <person name="Jenkins J."/>
            <person name="Shu S."/>
            <person name="Juenger T.E."/>
            <person name="Schmutz J."/>
        </authorList>
    </citation>
    <scope>NUCLEOTIDE SEQUENCE</scope>
    <source>
        <strain evidence="2">AP13</strain>
    </source>
</reference>
<organism evidence="2 3">
    <name type="scientific">Panicum virgatum</name>
    <name type="common">Blackwell switchgrass</name>
    <dbReference type="NCBI Taxonomy" id="38727"/>
    <lineage>
        <taxon>Eukaryota</taxon>
        <taxon>Viridiplantae</taxon>
        <taxon>Streptophyta</taxon>
        <taxon>Embryophyta</taxon>
        <taxon>Tracheophyta</taxon>
        <taxon>Spermatophyta</taxon>
        <taxon>Magnoliopsida</taxon>
        <taxon>Liliopsida</taxon>
        <taxon>Poales</taxon>
        <taxon>Poaceae</taxon>
        <taxon>PACMAD clade</taxon>
        <taxon>Panicoideae</taxon>
        <taxon>Panicodae</taxon>
        <taxon>Paniceae</taxon>
        <taxon>Panicinae</taxon>
        <taxon>Panicum</taxon>
        <taxon>Panicum sect. Hiantes</taxon>
    </lineage>
</organism>
<dbReference type="PANTHER" id="PTHR33170:SF22">
    <property type="entry name" value="OS10G0417100 PROTEIN"/>
    <property type="match status" value="1"/>
</dbReference>
<sequence length="571" mass="63703">LKMRGGVVVPEGCRDRSRGYFGRREEDDPQHRSGRKLLCELCGFPNHLTLDCKRELYWNSGPELCATQVTRQSFFYIDENIDSKSSKDKASTAIITVVKGELSAKMIENEFQRLVSSAQWKWLAKKIEDNKYSMRFPTAKMVMDYSNFTLGVKSVDAQFSIEPWSSSLSAKANYNRHGSGTIAKIGGLVDKTMAIYEGTRFNRDYVRVKIACRNVELVPPSAECTLGMFLYDFFFEREPGPKKQKTDPAGGQKEYETPKNTNKVNPDKGGNDKGGSCKCGGDLVRLINSAQSKINSAMNNVVFKLTSSKENDDSKKVPANDTLSQEETIPAATYDPKGDKNGNEDSYDTSEDSCDYVNEIQKVLGSDAESSKRNEDVFMARCSQLDPTESMMRSATHILKNVLPVENPLAAYANDGSKTHGEGDIDMKNLTNLVEVMKAQRLECRTSERLSKNLKTADICSFGETSKKRNLEGNNYTNSNSFSILSNDELVSRSISMGVNLDVSDYASIDILKNMENARISLINKQTLPTPIDVQTNPPLDNTDVIDLEEDPGSDFDDFILVTPRRSRKPV</sequence>
<evidence type="ECO:0000313" key="2">
    <source>
        <dbReference type="EMBL" id="KAG2582645.1"/>
    </source>
</evidence>
<feature type="non-terminal residue" evidence="2">
    <location>
        <position position="571"/>
    </location>
</feature>
<dbReference type="PANTHER" id="PTHR33170">
    <property type="entry name" value="DUF4283 DOMAIN-CONTAINING PROTEIN-RELATED"/>
    <property type="match status" value="1"/>
</dbReference>
<dbReference type="EMBL" id="CM029047">
    <property type="protein sequence ID" value="KAG2582645.1"/>
    <property type="molecule type" value="Genomic_DNA"/>
</dbReference>
<comment type="caution">
    <text evidence="2">The sequence shown here is derived from an EMBL/GenBank/DDBJ whole genome shotgun (WGS) entry which is preliminary data.</text>
</comment>
<evidence type="ECO:0000313" key="3">
    <source>
        <dbReference type="Proteomes" id="UP000823388"/>
    </source>
</evidence>
<name>A0A8T0RC00_PANVG</name>
<dbReference type="Proteomes" id="UP000823388">
    <property type="component" value="Chromosome 6K"/>
</dbReference>
<accession>A0A8T0RC00</accession>
<proteinExistence type="predicted"/>
<evidence type="ECO:0000256" key="1">
    <source>
        <dbReference type="SAM" id="MobiDB-lite"/>
    </source>
</evidence>